<name>A0A9N9I2G4_9GLOM</name>
<keyword evidence="1" id="KW-0732">Signal</keyword>
<dbReference type="Proteomes" id="UP000789396">
    <property type="component" value="Unassembled WGS sequence"/>
</dbReference>
<feature type="chain" id="PRO_5040141503" evidence="1">
    <location>
        <begin position="22"/>
        <end position="89"/>
    </location>
</feature>
<evidence type="ECO:0000313" key="3">
    <source>
        <dbReference type="Proteomes" id="UP000789396"/>
    </source>
</evidence>
<proteinExistence type="predicted"/>
<protein>
    <submittedName>
        <fullName evidence="2">62_t:CDS:1</fullName>
    </submittedName>
</protein>
<feature type="signal peptide" evidence="1">
    <location>
        <begin position="1"/>
        <end position="21"/>
    </location>
</feature>
<gene>
    <name evidence="2" type="ORF">RFULGI_LOCUS11239</name>
</gene>
<dbReference type="EMBL" id="CAJVPZ010023962">
    <property type="protein sequence ID" value="CAG8717433.1"/>
    <property type="molecule type" value="Genomic_DNA"/>
</dbReference>
<feature type="non-terminal residue" evidence="2">
    <location>
        <position position="89"/>
    </location>
</feature>
<organism evidence="2 3">
    <name type="scientific">Racocetra fulgida</name>
    <dbReference type="NCBI Taxonomy" id="60492"/>
    <lineage>
        <taxon>Eukaryota</taxon>
        <taxon>Fungi</taxon>
        <taxon>Fungi incertae sedis</taxon>
        <taxon>Mucoromycota</taxon>
        <taxon>Glomeromycotina</taxon>
        <taxon>Glomeromycetes</taxon>
        <taxon>Diversisporales</taxon>
        <taxon>Gigasporaceae</taxon>
        <taxon>Racocetra</taxon>
    </lineage>
</organism>
<evidence type="ECO:0000313" key="2">
    <source>
        <dbReference type="EMBL" id="CAG8717433.1"/>
    </source>
</evidence>
<keyword evidence="3" id="KW-1185">Reference proteome</keyword>
<dbReference type="OrthoDB" id="5135119at2759"/>
<evidence type="ECO:0000256" key="1">
    <source>
        <dbReference type="SAM" id="SignalP"/>
    </source>
</evidence>
<sequence length="89" mass="9957">MKHFTSVILFLIFASIGVTTGAIVPGVYFDRIVLVILENTGFTAAYAQSYLKNITTRSNDNNNHNVPGINIVDRLEARGVSWKAYMEDY</sequence>
<dbReference type="AlphaFoldDB" id="A0A9N9I2G4"/>
<reference evidence="2" key="1">
    <citation type="submission" date="2021-06" db="EMBL/GenBank/DDBJ databases">
        <authorList>
            <person name="Kallberg Y."/>
            <person name="Tangrot J."/>
            <person name="Rosling A."/>
        </authorList>
    </citation>
    <scope>NUCLEOTIDE SEQUENCE</scope>
    <source>
        <strain evidence="2">IN212</strain>
    </source>
</reference>
<comment type="caution">
    <text evidence="2">The sequence shown here is derived from an EMBL/GenBank/DDBJ whole genome shotgun (WGS) entry which is preliminary data.</text>
</comment>
<accession>A0A9N9I2G4</accession>